<evidence type="ECO:0000259" key="6">
    <source>
        <dbReference type="PROSITE" id="PS50103"/>
    </source>
</evidence>
<feature type="domain" description="C3H1-type" evidence="6">
    <location>
        <begin position="242"/>
        <end position="269"/>
    </location>
</feature>
<evidence type="ECO:0000256" key="3">
    <source>
        <dbReference type="ARBA" id="ARBA00022833"/>
    </source>
</evidence>
<dbReference type="InterPro" id="IPR000571">
    <property type="entry name" value="Znf_CCCH"/>
</dbReference>
<evidence type="ECO:0000256" key="1">
    <source>
        <dbReference type="ARBA" id="ARBA00022723"/>
    </source>
</evidence>
<dbReference type="FunFam" id="4.10.1000.10:FF:000003">
    <property type="entry name" value="Zinc finger CCCH domain-containing protein"/>
    <property type="match status" value="1"/>
</dbReference>
<feature type="region of interest" description="Disordered" evidence="5">
    <location>
        <begin position="42"/>
        <end position="70"/>
    </location>
</feature>
<feature type="compositionally biased region" description="Low complexity" evidence="5">
    <location>
        <begin position="10"/>
        <end position="27"/>
    </location>
</feature>
<feature type="zinc finger region" description="C3H1-type" evidence="4">
    <location>
        <begin position="242"/>
        <end position="269"/>
    </location>
</feature>
<evidence type="ECO:0000313" key="7">
    <source>
        <dbReference type="EMBL" id="KAG5466685.1"/>
    </source>
</evidence>
<evidence type="ECO:0000313" key="8">
    <source>
        <dbReference type="Proteomes" id="UP000673552"/>
    </source>
</evidence>
<dbReference type="SUPFAM" id="SSF90229">
    <property type="entry name" value="CCCH zinc finger"/>
    <property type="match status" value="1"/>
</dbReference>
<gene>
    <name evidence="7" type="ORF">LSCM1_00855</name>
</gene>
<reference evidence="8" key="2">
    <citation type="journal article" date="2021" name="Sci. Data">
        <title>Chromosome-scale genome sequencing, assembly and annotation of six genomes from subfamily Leishmaniinae.</title>
        <authorList>
            <person name="Almutairi H."/>
            <person name="Urbaniak M.D."/>
            <person name="Bates M.D."/>
            <person name="Jariyapan N."/>
            <person name="Kwakye-Nuako G."/>
            <person name="Thomaz Soccol V."/>
            <person name="Al-Salem W.S."/>
            <person name="Dillon R.J."/>
            <person name="Bates P.A."/>
            <person name="Gatherer D."/>
        </authorList>
    </citation>
    <scope>NUCLEOTIDE SEQUENCE [LARGE SCALE GENOMIC DNA]</scope>
</reference>
<proteinExistence type="predicted"/>
<reference evidence="8" key="1">
    <citation type="journal article" date="2021" name="Microbiol. Resour. Announc.">
        <title>LGAAP: Leishmaniinae Genome Assembly and Annotation Pipeline.</title>
        <authorList>
            <person name="Almutairi H."/>
            <person name="Urbaniak M.D."/>
            <person name="Bates M.D."/>
            <person name="Jariyapan N."/>
            <person name="Kwakye-Nuako G."/>
            <person name="Thomaz-Soccol V."/>
            <person name="Al-Salem W.S."/>
            <person name="Dillon R.J."/>
            <person name="Bates P.A."/>
            <person name="Gatherer D."/>
        </authorList>
    </citation>
    <scope>NUCLEOTIDE SEQUENCE [LARGE SCALE GENOMIC DNA]</scope>
</reference>
<sequence>MSHCSDSCATMVTPTSTVESSSASSETTSITFHAFQEKMGGLRAQRAVSGKPTQPSSQSPSPDVSGDGFAADATDAYGLAAIEQIVRDAVGNSARPIANTSAARPLAMDTPPLSSRSLQEQAHEVASFEGSRRDSFAYVNCVNAMSLTGQPSSQCGTNERSPGCTTIASVGYPEADPSPLWQPLSNQESLQGAPAPPSVAPPSSHKLAKGDGCASESSMGTPTNAAAPAARTTPSSNAVSHYKTKRCRHFDQSGWCPYQHRCVFAHGDREFAFYTSQKGSANNSNSEDGSPTASQLVCEHIERNVQQLVEEYELAVAEASTKAAARNNSGGGPPKFSGPRGSQMGYNSKRPAMPMIGGMSSAQPSFSFPSAASQHHASSAHLMTAASLAPPTPTKTSTSSNSMAQYHALQPQHSPQYHPQQQQQFAFLGQQPVLISTVNGAPAGSTFAMLPSSAPLGAAPQSLHALPSHYQQQPMLFAMPTGTPGVLQLQQQQQQIFFLESPHFNVMASNGGNAGVPAYPTGYTGGPARSFNDDSPARFK</sequence>
<feature type="region of interest" description="Disordered" evidence="5">
    <location>
        <begin position="1"/>
        <end position="27"/>
    </location>
</feature>
<dbReference type="Proteomes" id="UP000673552">
    <property type="component" value="Unassembled WGS sequence"/>
</dbReference>
<dbReference type="Gene3D" id="4.10.1000.10">
    <property type="entry name" value="Zinc finger, CCCH-type"/>
    <property type="match status" value="1"/>
</dbReference>
<comment type="caution">
    <text evidence="7">The sequence shown here is derived from an EMBL/GenBank/DDBJ whole genome shotgun (WGS) entry which is preliminary data.</text>
</comment>
<dbReference type="KEGG" id="lmat:92511000"/>
<accession>A0A836KDC7</accession>
<dbReference type="EMBL" id="JAFEUZ010000035">
    <property type="protein sequence ID" value="KAG5466685.1"/>
    <property type="molecule type" value="Genomic_DNA"/>
</dbReference>
<evidence type="ECO:0000256" key="2">
    <source>
        <dbReference type="ARBA" id="ARBA00022771"/>
    </source>
</evidence>
<dbReference type="Pfam" id="PF00642">
    <property type="entry name" value="zf-CCCH"/>
    <property type="match status" value="1"/>
</dbReference>
<dbReference type="GeneID" id="92511000"/>
<keyword evidence="1 4" id="KW-0479">Metal-binding</keyword>
<keyword evidence="8" id="KW-1185">Reference proteome</keyword>
<organism evidence="7 8">
    <name type="scientific">Leishmania martiniquensis</name>
    <dbReference type="NCBI Taxonomy" id="1580590"/>
    <lineage>
        <taxon>Eukaryota</taxon>
        <taxon>Discoba</taxon>
        <taxon>Euglenozoa</taxon>
        <taxon>Kinetoplastea</taxon>
        <taxon>Metakinetoplastina</taxon>
        <taxon>Trypanosomatida</taxon>
        <taxon>Trypanosomatidae</taxon>
        <taxon>Leishmaniinae</taxon>
        <taxon>Leishmania</taxon>
    </lineage>
</organism>
<keyword evidence="3 4" id="KW-0862">Zinc</keyword>
<protein>
    <recommendedName>
        <fullName evidence="6">C3H1-type domain-containing protein</fullName>
    </recommendedName>
</protein>
<feature type="compositionally biased region" description="Low complexity" evidence="5">
    <location>
        <begin position="221"/>
        <end position="238"/>
    </location>
</feature>
<feature type="region of interest" description="Disordered" evidence="5">
    <location>
        <begin position="323"/>
        <end position="361"/>
    </location>
</feature>
<dbReference type="OrthoDB" id="410307at2759"/>
<evidence type="ECO:0000256" key="5">
    <source>
        <dbReference type="SAM" id="MobiDB-lite"/>
    </source>
</evidence>
<dbReference type="AlphaFoldDB" id="A0A836KDC7"/>
<dbReference type="InterPro" id="IPR036855">
    <property type="entry name" value="Znf_CCCH_sf"/>
</dbReference>
<dbReference type="GO" id="GO:0051252">
    <property type="term" value="P:regulation of RNA metabolic process"/>
    <property type="evidence" value="ECO:0007669"/>
    <property type="project" value="UniProtKB-ARBA"/>
</dbReference>
<dbReference type="GO" id="GO:0008270">
    <property type="term" value="F:zinc ion binding"/>
    <property type="evidence" value="ECO:0007669"/>
    <property type="project" value="UniProtKB-KW"/>
</dbReference>
<dbReference type="PROSITE" id="PS50103">
    <property type="entry name" value="ZF_C3H1"/>
    <property type="match status" value="1"/>
</dbReference>
<feature type="region of interest" description="Disordered" evidence="5">
    <location>
        <begin position="101"/>
        <end position="122"/>
    </location>
</feature>
<feature type="compositionally biased region" description="Low complexity" evidence="5">
    <location>
        <begin position="52"/>
        <end position="62"/>
    </location>
</feature>
<name>A0A836KDC7_9TRYP</name>
<dbReference type="GO" id="GO:0010468">
    <property type="term" value="P:regulation of gene expression"/>
    <property type="evidence" value="ECO:0007669"/>
    <property type="project" value="UniProtKB-ARBA"/>
</dbReference>
<keyword evidence="2 4" id="KW-0863">Zinc-finger</keyword>
<feature type="region of interest" description="Disordered" evidence="5">
    <location>
        <begin position="175"/>
        <end position="238"/>
    </location>
</feature>
<evidence type="ECO:0000256" key="4">
    <source>
        <dbReference type="PROSITE-ProRule" id="PRU00723"/>
    </source>
</evidence>
<dbReference type="RefSeq" id="XP_067174593.1">
    <property type="nucleotide sequence ID" value="XM_067318488.1"/>
</dbReference>